<dbReference type="GO" id="GO:0051287">
    <property type="term" value="F:NAD binding"/>
    <property type="evidence" value="ECO:0007669"/>
    <property type="project" value="InterPro"/>
</dbReference>
<dbReference type="Gene3D" id="3.40.50.720">
    <property type="entry name" value="NAD(P)-binding Rossmann-like Domain"/>
    <property type="match status" value="2"/>
</dbReference>
<evidence type="ECO:0000256" key="2">
    <source>
        <dbReference type="ARBA" id="ARBA00023027"/>
    </source>
</evidence>
<keyword evidence="1 3" id="KW-0560">Oxidoreductase</keyword>
<keyword evidence="2" id="KW-0520">NAD</keyword>
<dbReference type="InterPro" id="IPR006139">
    <property type="entry name" value="D-isomer_2_OHA_DH_cat_dom"/>
</dbReference>
<dbReference type="SUPFAM" id="SSF52283">
    <property type="entry name" value="Formate/glycerate dehydrogenase catalytic domain-like"/>
    <property type="match status" value="1"/>
</dbReference>
<dbReference type="AlphaFoldDB" id="A0A7C3N643"/>
<dbReference type="Pfam" id="PF00389">
    <property type="entry name" value="2-Hacid_dh"/>
    <property type="match status" value="1"/>
</dbReference>
<gene>
    <name evidence="6" type="ORF">ENS15_01290</name>
</gene>
<dbReference type="InterPro" id="IPR006140">
    <property type="entry name" value="D-isomer_DH_NAD-bd"/>
</dbReference>
<sequence length="299" mass="35223">MKILITGAFKINKEQEKLLKKFGYSLYFHKDEKKKISPKFYDVDGVICNSLFLYNNIKDFKNIKFIQLTSAGFDRVPIDYIKKKRIKIFNAKGVYSVPISEWVVLRILEIYKKTREFEKLQKQHKWEKIRDIEELTGKVVGILGFGDIGKEIAKRLKPFGVKIFVCDIRDVKDKLIEKRYNTENIYEFLKNIDILVISLPLTEKTKGLLDYKKLKIMKKDSILINISRGEVIKEKDLIRILKGKKFKGVYLDVFENEPLPSDSPLWDFENVYITPHNSFISDKVNDRLFKLIVKNLRSL</sequence>
<name>A0A7C3N643_UNCW3</name>
<evidence type="ECO:0000256" key="3">
    <source>
        <dbReference type="RuleBase" id="RU003719"/>
    </source>
</evidence>
<dbReference type="EMBL" id="DSTT01000001">
    <property type="protein sequence ID" value="HFK23279.1"/>
    <property type="molecule type" value="Genomic_DNA"/>
</dbReference>
<dbReference type="SUPFAM" id="SSF51735">
    <property type="entry name" value="NAD(P)-binding Rossmann-fold domains"/>
    <property type="match status" value="1"/>
</dbReference>
<evidence type="ECO:0000259" key="4">
    <source>
        <dbReference type="Pfam" id="PF00389"/>
    </source>
</evidence>
<comment type="similarity">
    <text evidence="3">Belongs to the D-isomer specific 2-hydroxyacid dehydrogenase family.</text>
</comment>
<organism evidence="6">
    <name type="scientific">candidate division WOR-3 bacterium</name>
    <dbReference type="NCBI Taxonomy" id="2052148"/>
    <lineage>
        <taxon>Bacteria</taxon>
        <taxon>Bacteria division WOR-3</taxon>
    </lineage>
</organism>
<accession>A0A7C3N643</accession>
<evidence type="ECO:0000256" key="1">
    <source>
        <dbReference type="ARBA" id="ARBA00023002"/>
    </source>
</evidence>
<comment type="caution">
    <text evidence="6">The sequence shown here is derived from an EMBL/GenBank/DDBJ whole genome shotgun (WGS) entry which is preliminary data.</text>
</comment>
<dbReference type="PANTHER" id="PTHR43333">
    <property type="entry name" value="2-HACID_DH_C DOMAIN-CONTAINING PROTEIN"/>
    <property type="match status" value="1"/>
</dbReference>
<dbReference type="PANTHER" id="PTHR43333:SF1">
    <property type="entry name" value="D-ISOMER SPECIFIC 2-HYDROXYACID DEHYDROGENASE NAD-BINDING DOMAIN-CONTAINING PROTEIN"/>
    <property type="match status" value="1"/>
</dbReference>
<evidence type="ECO:0000259" key="5">
    <source>
        <dbReference type="Pfam" id="PF02826"/>
    </source>
</evidence>
<feature type="domain" description="D-isomer specific 2-hydroxyacid dehydrogenase catalytic" evidence="4">
    <location>
        <begin position="10"/>
        <end position="297"/>
    </location>
</feature>
<evidence type="ECO:0000313" key="6">
    <source>
        <dbReference type="EMBL" id="HFK23279.1"/>
    </source>
</evidence>
<feature type="domain" description="D-isomer specific 2-hydroxyacid dehydrogenase NAD-binding" evidence="5">
    <location>
        <begin position="107"/>
        <end position="277"/>
    </location>
</feature>
<proteinExistence type="inferred from homology"/>
<dbReference type="Pfam" id="PF02826">
    <property type="entry name" value="2-Hacid_dh_C"/>
    <property type="match status" value="1"/>
</dbReference>
<dbReference type="GO" id="GO:0016616">
    <property type="term" value="F:oxidoreductase activity, acting on the CH-OH group of donors, NAD or NADP as acceptor"/>
    <property type="evidence" value="ECO:0007669"/>
    <property type="project" value="InterPro"/>
</dbReference>
<protein>
    <submittedName>
        <fullName evidence="6">Hydroxyacid dehydrogenase</fullName>
    </submittedName>
</protein>
<reference evidence="6" key="1">
    <citation type="journal article" date="2020" name="mSystems">
        <title>Genome- and Community-Level Interaction Insights into Carbon Utilization and Element Cycling Functions of Hydrothermarchaeota in Hydrothermal Sediment.</title>
        <authorList>
            <person name="Zhou Z."/>
            <person name="Liu Y."/>
            <person name="Xu W."/>
            <person name="Pan J."/>
            <person name="Luo Z.H."/>
            <person name="Li M."/>
        </authorList>
    </citation>
    <scope>NUCLEOTIDE SEQUENCE [LARGE SCALE GENOMIC DNA]</scope>
    <source>
        <strain evidence="6">SpSt-464</strain>
    </source>
</reference>
<dbReference type="InterPro" id="IPR036291">
    <property type="entry name" value="NAD(P)-bd_dom_sf"/>
</dbReference>